<accession>A0AAE1FUE2</accession>
<sequence>MHLRAMLDCLPIFVAAGHYNYLISAYLYLQEMCQLDTRHPDVYDKFCRGFQVIRRSNQSWAGLSSDLVIEQTLMRSLKSSGGLTHGSGMTEEMRALWTMSIPITSEYNNAMQEFNYLTYTTSEQHRESSEARVKRDHSDLEKIKEKLSTCTPFSPDPSLKNIVTGVVAKEDVNVHEFETVGNEIGEKMIGKPVFGISFKWKDRAKTLADDSTVKVAQDRTIDPALLFQRFLIMSKTGQFSLEDVMSYELCSFPAALFEGKEIFRKANKPQLAQAVIDFSSKKSDKTVLDSIPPTEHYVFDGGSLVHRLAWKKGDSYGAIAQSYADFTVCLYGKATVVFDGYREGPSIKDNTHQRRGENTHPIVNFNAETEFVGRKDDFLSRSCNKQGLINLMTEKLEKKGCSVINASGDTDVDIVKAAVKASEHRPKTLIGEDTDLLILLFY</sequence>
<keyword evidence="2" id="KW-1185">Reference proteome</keyword>
<protein>
    <submittedName>
        <fullName evidence="1">Uncharacterized protein</fullName>
    </submittedName>
</protein>
<evidence type="ECO:0000313" key="2">
    <source>
        <dbReference type="Proteomes" id="UP001286313"/>
    </source>
</evidence>
<dbReference type="AlphaFoldDB" id="A0AAE1FUE2"/>
<reference evidence="1" key="1">
    <citation type="submission" date="2023-10" db="EMBL/GenBank/DDBJ databases">
        <title>Genome assemblies of two species of porcelain crab, Petrolisthes cinctipes and Petrolisthes manimaculis (Anomura: Porcellanidae).</title>
        <authorList>
            <person name="Angst P."/>
        </authorList>
    </citation>
    <scope>NUCLEOTIDE SEQUENCE</scope>
    <source>
        <strain evidence="1">PB745_01</strain>
        <tissue evidence="1">Gill</tissue>
    </source>
</reference>
<dbReference type="EMBL" id="JAWQEG010001359">
    <property type="protein sequence ID" value="KAK3880069.1"/>
    <property type="molecule type" value="Genomic_DNA"/>
</dbReference>
<dbReference type="PANTHER" id="PTHR46704">
    <property type="entry name" value="CXC DOMAIN-CONTAINING PROTEIN-RELATED"/>
    <property type="match status" value="1"/>
</dbReference>
<dbReference type="PANTHER" id="PTHR46704:SF1">
    <property type="entry name" value="TELOMERE LENGTH REGULATION PROTEIN TEL2 HOMOLOG"/>
    <property type="match status" value="1"/>
</dbReference>
<comment type="caution">
    <text evidence="1">The sequence shown here is derived from an EMBL/GenBank/DDBJ whole genome shotgun (WGS) entry which is preliminary data.</text>
</comment>
<gene>
    <name evidence="1" type="ORF">Pcinc_015408</name>
</gene>
<evidence type="ECO:0000313" key="1">
    <source>
        <dbReference type="EMBL" id="KAK3880069.1"/>
    </source>
</evidence>
<organism evidence="1 2">
    <name type="scientific">Petrolisthes cinctipes</name>
    <name type="common">Flat porcelain crab</name>
    <dbReference type="NCBI Taxonomy" id="88211"/>
    <lineage>
        <taxon>Eukaryota</taxon>
        <taxon>Metazoa</taxon>
        <taxon>Ecdysozoa</taxon>
        <taxon>Arthropoda</taxon>
        <taxon>Crustacea</taxon>
        <taxon>Multicrustacea</taxon>
        <taxon>Malacostraca</taxon>
        <taxon>Eumalacostraca</taxon>
        <taxon>Eucarida</taxon>
        <taxon>Decapoda</taxon>
        <taxon>Pleocyemata</taxon>
        <taxon>Anomura</taxon>
        <taxon>Galatheoidea</taxon>
        <taxon>Porcellanidae</taxon>
        <taxon>Petrolisthes</taxon>
    </lineage>
</organism>
<proteinExistence type="predicted"/>
<name>A0AAE1FUE2_PETCI</name>
<dbReference type="Proteomes" id="UP001286313">
    <property type="component" value="Unassembled WGS sequence"/>
</dbReference>